<feature type="transmembrane region" description="Helical" evidence="6">
    <location>
        <begin position="518"/>
        <end position="540"/>
    </location>
</feature>
<keyword evidence="3" id="KW-0813">Transport</keyword>
<feature type="domain" description="Amino acid transporter transmembrane" evidence="7">
    <location>
        <begin position="255"/>
        <end position="634"/>
    </location>
</feature>
<keyword evidence="4 6" id="KW-1133">Transmembrane helix</keyword>
<feature type="transmembrane region" description="Helical" evidence="6">
    <location>
        <begin position="561"/>
        <end position="580"/>
    </location>
</feature>
<comment type="subcellular location">
    <subcellularLocation>
        <location evidence="1">Membrane</location>
        <topology evidence="1">Multi-pass membrane protein</topology>
    </subcellularLocation>
</comment>
<feature type="transmembrane region" description="Helical" evidence="6">
    <location>
        <begin position="617"/>
        <end position="640"/>
    </location>
</feature>
<accession>A0A5P1E8R8</accession>
<feature type="transmembrane region" description="Helical" evidence="6">
    <location>
        <begin position="400"/>
        <end position="423"/>
    </location>
</feature>
<gene>
    <name evidence="8" type="ORF">A4U43_C09F5360</name>
</gene>
<dbReference type="EMBL" id="CM007389">
    <property type="protein sequence ID" value="ONK57895.1"/>
    <property type="molecule type" value="Genomic_DNA"/>
</dbReference>
<evidence type="ECO:0000256" key="4">
    <source>
        <dbReference type="ARBA" id="ARBA00022989"/>
    </source>
</evidence>
<sequence>MSGIQSHHLLKGASSSSRVSWVEEVDLVNDPPNSFSSYHFAADLRNVARTNPLSAELNYDPVIVTLKLANRMNKASSLHPVPDLRNVSDYQKKQKLANNLVQADQTITQALNANEITLQKGKSVLNVPEKEVEMQQAGNSNFSPVHVTDSGISKVLHESVCNVPGNEVVMQHARNPAVHLVHVPDSGNLALKEKKMNQWLTCLEFGQSTHRKQVASETVHGSRLAAELANCASCVEESKVCKCEDGSEDHHAEANSSFTHSVINMVGMLIGLGQLSTPYALENGGWASAIFLVGLGTICAYTSHIIGKCLEQDTNSKSYQYIGQQAFGTKGRVIASTFIYLEIFFALVSYTISLNDNLPLALSGARIKLPWLHLSTSQILTMMAVMVAIPSLWLRDLSSISFLSLGGILMSLLIFGTVLWTAVFGGVRVDQSIPVFVFRKIPGISGLYIFSYTGHIVFPNIYKDMKDPSKFTKVSITSFTLVTILYTTLAFTGSKLFGPTVRSQFTLSMPPHKFPTKLALWAVVLTPLTKYALEFAPFAIQLDRNLPSATTSRTRTLIRGTIGSLLLMLILGLALSVPYFEHVLSLTGSLVSVGISVVIPCVFYLRICWKRVTKVGVGVNCGLVAVGVVLGVGGSVSSFMSLVESMKGGD</sequence>
<name>A0A5P1E8R8_ASPOF</name>
<keyword evidence="9" id="KW-1185">Reference proteome</keyword>
<feature type="transmembrane region" description="Helical" evidence="6">
    <location>
        <begin position="443"/>
        <end position="462"/>
    </location>
</feature>
<keyword evidence="2 6" id="KW-0812">Transmembrane</keyword>
<dbReference type="OMA" id="VCECHHE"/>
<feature type="transmembrane region" description="Helical" evidence="6">
    <location>
        <begin position="586"/>
        <end position="605"/>
    </location>
</feature>
<feature type="transmembrane region" description="Helical" evidence="6">
    <location>
        <begin position="372"/>
        <end position="393"/>
    </location>
</feature>
<dbReference type="Pfam" id="PF01490">
    <property type="entry name" value="Aa_trans"/>
    <property type="match status" value="1"/>
</dbReference>
<evidence type="ECO:0000313" key="9">
    <source>
        <dbReference type="Proteomes" id="UP000243459"/>
    </source>
</evidence>
<organism evidence="8 9">
    <name type="scientific">Asparagus officinalis</name>
    <name type="common">Garden asparagus</name>
    <dbReference type="NCBI Taxonomy" id="4686"/>
    <lineage>
        <taxon>Eukaryota</taxon>
        <taxon>Viridiplantae</taxon>
        <taxon>Streptophyta</taxon>
        <taxon>Embryophyta</taxon>
        <taxon>Tracheophyta</taxon>
        <taxon>Spermatophyta</taxon>
        <taxon>Magnoliopsida</taxon>
        <taxon>Liliopsida</taxon>
        <taxon>Asparagales</taxon>
        <taxon>Asparagaceae</taxon>
        <taxon>Asparagoideae</taxon>
        <taxon>Asparagus</taxon>
    </lineage>
</organism>
<feature type="transmembrane region" description="Helical" evidence="6">
    <location>
        <begin position="474"/>
        <end position="498"/>
    </location>
</feature>
<evidence type="ECO:0000313" key="8">
    <source>
        <dbReference type="EMBL" id="ONK57895.1"/>
    </source>
</evidence>
<dbReference type="GO" id="GO:0015179">
    <property type="term" value="F:L-amino acid transmembrane transporter activity"/>
    <property type="evidence" value="ECO:0007669"/>
    <property type="project" value="TreeGrafter"/>
</dbReference>
<evidence type="ECO:0000256" key="3">
    <source>
        <dbReference type="ARBA" id="ARBA00022970"/>
    </source>
</evidence>
<evidence type="ECO:0000256" key="1">
    <source>
        <dbReference type="ARBA" id="ARBA00004141"/>
    </source>
</evidence>
<dbReference type="InterPro" id="IPR013057">
    <property type="entry name" value="AA_transpt_TM"/>
</dbReference>
<evidence type="ECO:0000256" key="5">
    <source>
        <dbReference type="ARBA" id="ARBA00023136"/>
    </source>
</evidence>
<evidence type="ECO:0000256" key="6">
    <source>
        <dbReference type="SAM" id="Phobius"/>
    </source>
</evidence>
<proteinExistence type="predicted"/>
<dbReference type="Proteomes" id="UP000243459">
    <property type="component" value="Chromosome 9"/>
</dbReference>
<keyword evidence="3" id="KW-0029">Amino-acid transport</keyword>
<dbReference type="Gramene" id="ONK57895">
    <property type="protein sequence ID" value="ONK57895"/>
    <property type="gene ID" value="A4U43_C09F5360"/>
</dbReference>
<evidence type="ECO:0000256" key="2">
    <source>
        <dbReference type="ARBA" id="ARBA00022692"/>
    </source>
</evidence>
<feature type="transmembrane region" description="Helical" evidence="6">
    <location>
        <begin position="287"/>
        <end position="310"/>
    </location>
</feature>
<dbReference type="PANTHER" id="PTHR22950:SF696">
    <property type="entry name" value="AMINO ACID TRANSPORTER TRANSMEMBRANE DOMAIN-CONTAINING PROTEIN"/>
    <property type="match status" value="1"/>
</dbReference>
<dbReference type="PANTHER" id="PTHR22950">
    <property type="entry name" value="AMINO ACID TRANSPORTER"/>
    <property type="match status" value="1"/>
</dbReference>
<reference evidence="9" key="1">
    <citation type="journal article" date="2017" name="Nat. Commun.">
        <title>The asparagus genome sheds light on the origin and evolution of a young Y chromosome.</title>
        <authorList>
            <person name="Harkess A."/>
            <person name="Zhou J."/>
            <person name="Xu C."/>
            <person name="Bowers J.E."/>
            <person name="Van der Hulst R."/>
            <person name="Ayyampalayam S."/>
            <person name="Mercati F."/>
            <person name="Riccardi P."/>
            <person name="McKain M.R."/>
            <person name="Kakrana A."/>
            <person name="Tang H."/>
            <person name="Ray J."/>
            <person name="Groenendijk J."/>
            <person name="Arikit S."/>
            <person name="Mathioni S.M."/>
            <person name="Nakano M."/>
            <person name="Shan H."/>
            <person name="Telgmann-Rauber A."/>
            <person name="Kanno A."/>
            <person name="Yue Z."/>
            <person name="Chen H."/>
            <person name="Li W."/>
            <person name="Chen Y."/>
            <person name="Xu X."/>
            <person name="Zhang Y."/>
            <person name="Luo S."/>
            <person name="Chen H."/>
            <person name="Gao J."/>
            <person name="Mao Z."/>
            <person name="Pires J.C."/>
            <person name="Luo M."/>
            <person name="Kudrna D."/>
            <person name="Wing R.A."/>
            <person name="Meyers B.C."/>
            <person name="Yi K."/>
            <person name="Kong H."/>
            <person name="Lavrijsen P."/>
            <person name="Sunseri F."/>
            <person name="Falavigna A."/>
            <person name="Ye Y."/>
            <person name="Leebens-Mack J.H."/>
            <person name="Chen G."/>
        </authorList>
    </citation>
    <scope>NUCLEOTIDE SEQUENCE [LARGE SCALE GENOMIC DNA]</scope>
    <source>
        <strain evidence="9">cv. DH0086</strain>
    </source>
</reference>
<protein>
    <recommendedName>
        <fullName evidence="7">Amino acid transporter transmembrane domain-containing protein</fullName>
    </recommendedName>
</protein>
<evidence type="ECO:0000259" key="7">
    <source>
        <dbReference type="Pfam" id="PF01490"/>
    </source>
</evidence>
<feature type="transmembrane region" description="Helical" evidence="6">
    <location>
        <begin position="331"/>
        <end position="352"/>
    </location>
</feature>
<dbReference type="AlphaFoldDB" id="A0A5P1E8R8"/>
<keyword evidence="5 6" id="KW-0472">Membrane</keyword>
<dbReference type="GO" id="GO:0005774">
    <property type="term" value="C:vacuolar membrane"/>
    <property type="evidence" value="ECO:0007669"/>
    <property type="project" value="TreeGrafter"/>
</dbReference>